<dbReference type="InterPro" id="IPR024791">
    <property type="entry name" value="Cyt_c/ubiquinol_Oxase_su3"/>
</dbReference>
<dbReference type="SUPFAM" id="SSF81452">
    <property type="entry name" value="Cytochrome c oxidase subunit III-like"/>
    <property type="match status" value="1"/>
</dbReference>
<sequence length="269" mass="29956">MLLNINRNLFQTFPYHLVTISPWPILVSFSLLSLTLGAVLSMHGYGDFTFFLGLASTALGMLLWFRDIILEATYLGCHTTQVQKGLTIGVILFIVSEVFAFFSVFWAFFHSSLSPSIEIGGVWPPQGIEALSAFGIPLLNTFLLLSSGSTITYGHHALIKGDRQKAIIGGLLTIILAIIFTALQYVEYFNASFTITDSVFGTTFYASTGLHGIHVIVGTIFIAVGFFRIINYHLTNSHHIGYEASILYWHFVDVVWLFLFIAVYYWGGN</sequence>
<comment type="subcellular location">
    <subcellularLocation>
        <location evidence="1">Mitochondrion inner membrane</location>
        <topology evidence="1">Multi-pass membrane protein</topology>
    </subcellularLocation>
</comment>
<dbReference type="RefSeq" id="YP_009471406.1">
    <property type="nucleotide sequence ID" value="NC_037239.1"/>
</dbReference>
<feature type="transmembrane region" description="Helical" evidence="10">
    <location>
        <begin position="166"/>
        <end position="185"/>
    </location>
</feature>
<name>A0A2L2FQ22_TRAHI</name>
<dbReference type="GO" id="GO:0006123">
    <property type="term" value="P:mitochondrial electron transport, cytochrome c to oxygen"/>
    <property type="evidence" value="ECO:0007669"/>
    <property type="project" value="UniProtKB-ARBA"/>
</dbReference>
<keyword evidence="9 12" id="KW-0496">Mitochondrion</keyword>
<accession>A0A2L2FQ22</accession>
<feature type="transmembrane region" description="Helical" evidence="10">
    <location>
        <begin position="128"/>
        <end position="145"/>
    </location>
</feature>
<dbReference type="FunFam" id="1.20.120.80:FF:000002">
    <property type="entry name" value="Cytochrome c oxidase subunit 3"/>
    <property type="match status" value="1"/>
</dbReference>
<feature type="transmembrane region" description="Helical" evidence="10">
    <location>
        <begin position="48"/>
        <end position="65"/>
    </location>
</feature>
<dbReference type="Pfam" id="PF00510">
    <property type="entry name" value="COX3"/>
    <property type="match status" value="1"/>
</dbReference>
<geneLocation type="mitochondrion" evidence="12"/>
<evidence type="ECO:0000256" key="3">
    <source>
        <dbReference type="ARBA" id="ARBA00015944"/>
    </source>
</evidence>
<evidence type="ECO:0000256" key="7">
    <source>
        <dbReference type="ARBA" id="ARBA00023136"/>
    </source>
</evidence>
<feature type="transmembrane region" description="Helical" evidence="10">
    <location>
        <begin position="247"/>
        <end position="267"/>
    </location>
</feature>
<keyword evidence="4 9" id="KW-0812">Transmembrane</keyword>
<evidence type="ECO:0000256" key="6">
    <source>
        <dbReference type="ARBA" id="ARBA00022989"/>
    </source>
</evidence>
<feature type="transmembrane region" description="Helical" evidence="10">
    <location>
        <begin position="205"/>
        <end position="227"/>
    </location>
</feature>
<keyword evidence="7 10" id="KW-0472">Membrane</keyword>
<feature type="domain" description="Heme-copper oxidase subunit III family profile" evidence="11">
    <location>
        <begin position="11"/>
        <end position="268"/>
    </location>
</feature>
<evidence type="ECO:0000256" key="8">
    <source>
        <dbReference type="ARBA" id="ARBA00049512"/>
    </source>
</evidence>
<proteinExistence type="inferred from homology"/>
<dbReference type="PANTHER" id="PTHR11403">
    <property type="entry name" value="CYTOCHROME C OXIDASE SUBUNIT III"/>
    <property type="match status" value="1"/>
</dbReference>
<dbReference type="InterPro" id="IPR033945">
    <property type="entry name" value="Cyt_c_oxase_su3_dom"/>
</dbReference>
<evidence type="ECO:0000256" key="10">
    <source>
        <dbReference type="SAM" id="Phobius"/>
    </source>
</evidence>
<evidence type="ECO:0000259" key="11">
    <source>
        <dbReference type="PROSITE" id="PS50253"/>
    </source>
</evidence>
<gene>
    <name evidence="12" type="primary">cox3</name>
    <name evidence="12" type="ORF">THMit_0007</name>
</gene>
<reference evidence="12" key="1">
    <citation type="submission" date="2018-01" db="EMBL/GenBank/DDBJ databases">
        <authorList>
            <person name="Gaut B.S."/>
            <person name="Morton B.R."/>
            <person name="Clegg M.T."/>
            <person name="Duvall M.R."/>
        </authorList>
    </citation>
    <scope>NUCLEOTIDE SEQUENCE</scope>
    <source>
        <strain evidence="12">072</strain>
    </source>
</reference>
<comment type="catalytic activity">
    <reaction evidence="8">
        <text>4 Fe(II)-[cytochrome c] + O2 + 8 H(+)(in) = 4 Fe(III)-[cytochrome c] + 2 H2O + 4 H(+)(out)</text>
        <dbReference type="Rhea" id="RHEA:11436"/>
        <dbReference type="Rhea" id="RHEA-COMP:10350"/>
        <dbReference type="Rhea" id="RHEA-COMP:14399"/>
        <dbReference type="ChEBI" id="CHEBI:15377"/>
        <dbReference type="ChEBI" id="CHEBI:15378"/>
        <dbReference type="ChEBI" id="CHEBI:15379"/>
        <dbReference type="ChEBI" id="CHEBI:29033"/>
        <dbReference type="ChEBI" id="CHEBI:29034"/>
        <dbReference type="EC" id="7.1.1.9"/>
    </reaction>
    <physiologicalReaction direction="left-to-right" evidence="8">
        <dbReference type="Rhea" id="RHEA:11437"/>
    </physiologicalReaction>
</comment>
<comment type="function">
    <text evidence="9">Component of the cytochrome c oxidase, the last enzyme in the mitochondrial electron transport chain which drives oxidative phosphorylation. The respiratory chain contains 3 multisubunit complexes succinate dehydrogenase (complex II, CII), ubiquinol-cytochrome c oxidoreductase (cytochrome b-c1 complex, complex III, CIII) and cytochrome c oxidase (complex IV, CIV), that cooperate to transfer electrons derived from NADH and succinate to molecular oxygen, creating an electrochemical gradient over the inner membrane that drives transmembrane transport and the ATP synthase. Cytochrome c oxidase is the component of the respiratory chain that catalyzes the reduction of oxygen to water. Electrons originating from reduced cytochrome c in the intermembrane space (IMS) are transferred via the dinuclear copper A center (CU(A)) of subunit 2 and heme A of subunit 1 to the active site in subunit 1, a binuclear center (BNC) formed by heme A3 and copper B (CU(B)). The BNC reduces molecular oxygen to 2 water molecules using 4 electrons from cytochrome c in the IMS and 4 protons from the mitochondrial matrix.</text>
</comment>
<keyword evidence="5" id="KW-1278">Translocase</keyword>
<evidence type="ECO:0000256" key="1">
    <source>
        <dbReference type="ARBA" id="ARBA00004448"/>
    </source>
</evidence>
<protein>
    <recommendedName>
        <fullName evidence="3 9">Cytochrome c oxidase subunit 3</fullName>
    </recommendedName>
</protein>
<dbReference type="FunFam" id="1.10.287.70:FF:000082">
    <property type="entry name" value="Cytochrome c oxidase subunit 3"/>
    <property type="match status" value="1"/>
</dbReference>
<dbReference type="GO" id="GO:0005743">
    <property type="term" value="C:mitochondrial inner membrane"/>
    <property type="evidence" value="ECO:0007669"/>
    <property type="project" value="UniProtKB-SubCell"/>
</dbReference>
<dbReference type="EMBL" id="MG775432">
    <property type="protein sequence ID" value="AVG72797.1"/>
    <property type="molecule type" value="Genomic_DNA"/>
</dbReference>
<evidence type="ECO:0000256" key="5">
    <source>
        <dbReference type="ARBA" id="ARBA00022967"/>
    </source>
</evidence>
<dbReference type="InterPro" id="IPR000298">
    <property type="entry name" value="Cyt_c_oxidase-like_su3"/>
</dbReference>
<dbReference type="GeneID" id="36279607"/>
<dbReference type="Gene3D" id="1.20.120.80">
    <property type="entry name" value="Cytochrome c oxidase, subunit III, four-helix bundle"/>
    <property type="match status" value="1"/>
</dbReference>
<evidence type="ECO:0000313" key="12">
    <source>
        <dbReference type="EMBL" id="AVG72797.1"/>
    </source>
</evidence>
<feature type="transmembrane region" description="Helical" evidence="10">
    <location>
        <begin position="86"/>
        <end position="108"/>
    </location>
</feature>
<evidence type="ECO:0000256" key="4">
    <source>
        <dbReference type="ARBA" id="ARBA00022692"/>
    </source>
</evidence>
<feature type="transmembrane region" description="Helical" evidence="10">
    <location>
        <begin position="20"/>
        <end position="42"/>
    </location>
</feature>
<comment type="similarity">
    <text evidence="2 9">Belongs to the cytochrome c oxidase subunit 3 family.</text>
</comment>
<keyword evidence="6 10" id="KW-1133">Transmembrane helix</keyword>
<dbReference type="InterPro" id="IPR013833">
    <property type="entry name" value="Cyt_c_oxidase_su3_a-hlx"/>
</dbReference>
<dbReference type="GO" id="GO:0045277">
    <property type="term" value="C:respiratory chain complex IV"/>
    <property type="evidence" value="ECO:0007669"/>
    <property type="project" value="UniProtKB-ARBA"/>
</dbReference>
<dbReference type="CDD" id="cd01665">
    <property type="entry name" value="Cyt_c_Oxidase_III"/>
    <property type="match status" value="1"/>
</dbReference>
<organism evidence="12">
    <name type="scientific">Trametes hirsuta</name>
    <name type="common">White-rot fungus</name>
    <name type="synonym">Coriolus hirsutus</name>
    <dbReference type="NCBI Taxonomy" id="5327"/>
    <lineage>
        <taxon>Eukaryota</taxon>
        <taxon>Fungi</taxon>
        <taxon>Dikarya</taxon>
        <taxon>Basidiomycota</taxon>
        <taxon>Agaricomycotina</taxon>
        <taxon>Agaricomycetes</taxon>
        <taxon>Polyporales</taxon>
        <taxon>Polyporaceae</taxon>
        <taxon>Trametes</taxon>
    </lineage>
</organism>
<dbReference type="GO" id="GO:0004129">
    <property type="term" value="F:cytochrome-c oxidase activity"/>
    <property type="evidence" value="ECO:0007669"/>
    <property type="project" value="UniProtKB-EC"/>
</dbReference>
<dbReference type="PROSITE" id="PS50253">
    <property type="entry name" value="COX3"/>
    <property type="match status" value="1"/>
</dbReference>
<dbReference type="InterPro" id="IPR035973">
    <property type="entry name" value="Cyt_c_oxidase_su3-like_sf"/>
</dbReference>
<evidence type="ECO:0000256" key="9">
    <source>
        <dbReference type="RuleBase" id="RU003375"/>
    </source>
</evidence>
<evidence type="ECO:0000256" key="2">
    <source>
        <dbReference type="ARBA" id="ARBA00010581"/>
    </source>
</evidence>
<dbReference type="Gene3D" id="1.10.287.70">
    <property type="match status" value="1"/>
</dbReference>
<dbReference type="AlphaFoldDB" id="A0A2L2FQ22"/>
<dbReference type="PANTHER" id="PTHR11403:SF7">
    <property type="entry name" value="CYTOCHROME C OXIDASE SUBUNIT 3"/>
    <property type="match status" value="1"/>
</dbReference>